<organism evidence="9 10">
    <name type="scientific">Plectus sambesii</name>
    <dbReference type="NCBI Taxonomy" id="2011161"/>
    <lineage>
        <taxon>Eukaryota</taxon>
        <taxon>Metazoa</taxon>
        <taxon>Ecdysozoa</taxon>
        <taxon>Nematoda</taxon>
        <taxon>Chromadorea</taxon>
        <taxon>Plectida</taxon>
        <taxon>Plectina</taxon>
        <taxon>Plectoidea</taxon>
        <taxon>Plectidae</taxon>
        <taxon>Plectus</taxon>
    </lineage>
</organism>
<dbReference type="GO" id="GO:0031201">
    <property type="term" value="C:SNARE complex"/>
    <property type="evidence" value="ECO:0007669"/>
    <property type="project" value="TreeGrafter"/>
</dbReference>
<dbReference type="AlphaFoldDB" id="A0A914W921"/>
<reference evidence="10" key="1">
    <citation type="submission" date="2022-11" db="UniProtKB">
        <authorList>
            <consortium name="WormBaseParasite"/>
        </authorList>
    </citation>
    <scope>IDENTIFICATION</scope>
</reference>
<dbReference type="Pfam" id="PF05739">
    <property type="entry name" value="SNARE"/>
    <property type="match status" value="1"/>
</dbReference>
<dbReference type="PANTHER" id="PTHR19957">
    <property type="entry name" value="SYNTAXIN"/>
    <property type="match status" value="1"/>
</dbReference>
<dbReference type="WBParaSite" id="PSAMB.scaffold3563size17804.g21851.t1">
    <property type="protein sequence ID" value="PSAMB.scaffold3563size17804.g21851.t1"/>
    <property type="gene ID" value="PSAMB.scaffold3563size17804.g21851"/>
</dbReference>
<dbReference type="InterPro" id="IPR045242">
    <property type="entry name" value="Syntaxin"/>
</dbReference>
<comment type="subcellular location">
    <subcellularLocation>
        <location evidence="1">Membrane</location>
        <topology evidence="1">Single-pass type IV membrane protein</topology>
    </subcellularLocation>
</comment>
<evidence type="ECO:0000256" key="6">
    <source>
        <dbReference type="ARBA" id="ARBA00023136"/>
    </source>
</evidence>
<accession>A0A914W921</accession>
<dbReference type="SMART" id="SM00397">
    <property type="entry name" value="t_SNARE"/>
    <property type="match status" value="1"/>
</dbReference>
<proteinExistence type="inferred from homology"/>
<dbReference type="GO" id="GO:0000149">
    <property type="term" value="F:SNARE binding"/>
    <property type="evidence" value="ECO:0007669"/>
    <property type="project" value="TreeGrafter"/>
</dbReference>
<evidence type="ECO:0000256" key="7">
    <source>
        <dbReference type="SAM" id="Phobius"/>
    </source>
</evidence>
<evidence type="ECO:0000256" key="3">
    <source>
        <dbReference type="ARBA" id="ARBA00022692"/>
    </source>
</evidence>
<keyword evidence="3 7" id="KW-0812">Transmembrane</keyword>
<evidence type="ECO:0000256" key="2">
    <source>
        <dbReference type="ARBA" id="ARBA00009063"/>
    </source>
</evidence>
<feature type="transmembrane region" description="Helical" evidence="7">
    <location>
        <begin position="294"/>
        <end position="321"/>
    </location>
</feature>
<dbReference type="SUPFAM" id="SSF47661">
    <property type="entry name" value="t-snare proteins"/>
    <property type="match status" value="1"/>
</dbReference>
<comment type="similarity">
    <text evidence="2">Belongs to the syntaxin family.</text>
</comment>
<dbReference type="GO" id="GO:0005886">
    <property type="term" value="C:plasma membrane"/>
    <property type="evidence" value="ECO:0007669"/>
    <property type="project" value="TreeGrafter"/>
</dbReference>
<dbReference type="PROSITE" id="PS50192">
    <property type="entry name" value="T_SNARE"/>
    <property type="match status" value="1"/>
</dbReference>
<dbReference type="Gene3D" id="1.20.5.110">
    <property type="match status" value="1"/>
</dbReference>
<dbReference type="InterPro" id="IPR000727">
    <property type="entry name" value="T_SNARE_dom"/>
</dbReference>
<sequence length="322" mass="37619">MIKDRLEEFRSKSSKWHLTAQNSTDSFPDLDDAFSNEHMTLLYTEEQWAGVDTFLERVTQLQNDLRLLKSYVEDVKIKHSQLLVSPGNHFRLTSELNKTMDAFKALSSSFRHEIKKMNEEIAQIKKDHESGRINDSSAIDLRIRKNHVMSLSTHLNNVLRAFAEEQAKYRDRCIQKISEYLKFSGRKMTDDDIDNAIESGNLFDFTHGLIMTQRDKQQLLDKAKYRHEDILRLEASVRELHEIFQYMAMLAESQDDMMNQIDRNVEAAVEYAREANKNMKSVVEMKASGRKKKIIMVILCIVLSFVLFIIGSTFFCFYMPFC</sequence>
<dbReference type="PANTHER" id="PTHR19957:SF307">
    <property type="entry name" value="PROTEIN SSO1-RELATED"/>
    <property type="match status" value="1"/>
</dbReference>
<keyword evidence="5 7" id="KW-1133">Transmembrane helix</keyword>
<dbReference type="InterPro" id="IPR010989">
    <property type="entry name" value="SNARE"/>
</dbReference>
<keyword evidence="6 7" id="KW-0472">Membrane</keyword>
<dbReference type="GO" id="GO:0006886">
    <property type="term" value="P:intracellular protein transport"/>
    <property type="evidence" value="ECO:0007669"/>
    <property type="project" value="TreeGrafter"/>
</dbReference>
<dbReference type="Gene3D" id="1.20.58.70">
    <property type="match status" value="1"/>
</dbReference>
<evidence type="ECO:0000259" key="8">
    <source>
        <dbReference type="PROSITE" id="PS50192"/>
    </source>
</evidence>
<dbReference type="GO" id="GO:0006887">
    <property type="term" value="P:exocytosis"/>
    <property type="evidence" value="ECO:0007669"/>
    <property type="project" value="TreeGrafter"/>
</dbReference>
<dbReference type="GO" id="GO:0006836">
    <property type="term" value="P:neurotransmitter transport"/>
    <property type="evidence" value="ECO:0007669"/>
    <property type="project" value="UniProtKB-KW"/>
</dbReference>
<evidence type="ECO:0000313" key="9">
    <source>
        <dbReference type="Proteomes" id="UP000887566"/>
    </source>
</evidence>
<dbReference type="SMART" id="SM00503">
    <property type="entry name" value="SynN"/>
    <property type="match status" value="1"/>
</dbReference>
<keyword evidence="9" id="KW-1185">Reference proteome</keyword>
<keyword evidence="4" id="KW-0532">Neurotransmitter transport</keyword>
<dbReference type="Proteomes" id="UP000887566">
    <property type="component" value="Unplaced"/>
</dbReference>
<feature type="domain" description="T-SNARE coiled-coil homology" evidence="8">
    <location>
        <begin position="220"/>
        <end position="282"/>
    </location>
</feature>
<evidence type="ECO:0000256" key="5">
    <source>
        <dbReference type="ARBA" id="ARBA00022989"/>
    </source>
</evidence>
<dbReference type="GO" id="GO:0012505">
    <property type="term" value="C:endomembrane system"/>
    <property type="evidence" value="ECO:0007669"/>
    <property type="project" value="TreeGrafter"/>
</dbReference>
<evidence type="ECO:0000256" key="4">
    <source>
        <dbReference type="ARBA" id="ARBA00022775"/>
    </source>
</evidence>
<dbReference type="InterPro" id="IPR006011">
    <property type="entry name" value="Syntaxin_N"/>
</dbReference>
<dbReference type="CDD" id="cd15848">
    <property type="entry name" value="SNARE_syntaxin1-like"/>
    <property type="match status" value="1"/>
</dbReference>
<name>A0A914W921_9BILA</name>
<evidence type="ECO:0000313" key="10">
    <source>
        <dbReference type="WBParaSite" id="PSAMB.scaffold3563size17804.g21851.t1"/>
    </source>
</evidence>
<dbReference type="GO" id="GO:0006906">
    <property type="term" value="P:vesicle fusion"/>
    <property type="evidence" value="ECO:0007669"/>
    <property type="project" value="TreeGrafter"/>
</dbReference>
<dbReference type="GO" id="GO:0048278">
    <property type="term" value="P:vesicle docking"/>
    <property type="evidence" value="ECO:0007669"/>
    <property type="project" value="TreeGrafter"/>
</dbReference>
<protein>
    <submittedName>
        <fullName evidence="10">t-SNARE coiled-coil homology domain-containing protein</fullName>
    </submittedName>
</protein>
<keyword evidence="4" id="KW-0813">Transport</keyword>
<dbReference type="Pfam" id="PF00804">
    <property type="entry name" value="Syntaxin"/>
    <property type="match status" value="1"/>
</dbReference>
<dbReference type="GO" id="GO:0005484">
    <property type="term" value="F:SNAP receptor activity"/>
    <property type="evidence" value="ECO:0007669"/>
    <property type="project" value="TreeGrafter"/>
</dbReference>
<evidence type="ECO:0000256" key="1">
    <source>
        <dbReference type="ARBA" id="ARBA00004211"/>
    </source>
</evidence>